<name>A0A1V9X7J6_9ACAR</name>
<comment type="caution">
    <text evidence="2">The sequence shown here is derived from an EMBL/GenBank/DDBJ whole genome shotgun (WGS) entry which is preliminary data.</text>
</comment>
<gene>
    <name evidence="2" type="ORF">BIW11_12224</name>
</gene>
<proteinExistence type="predicted"/>
<evidence type="ECO:0000313" key="2">
    <source>
        <dbReference type="EMBL" id="OQR69484.1"/>
    </source>
</evidence>
<evidence type="ECO:0000313" key="3">
    <source>
        <dbReference type="Proteomes" id="UP000192247"/>
    </source>
</evidence>
<accession>A0A1V9X7J6</accession>
<protein>
    <submittedName>
        <fullName evidence="2">Uncharacterized protein</fullName>
    </submittedName>
</protein>
<evidence type="ECO:0000256" key="1">
    <source>
        <dbReference type="SAM" id="MobiDB-lite"/>
    </source>
</evidence>
<dbReference type="InParanoid" id="A0A1V9X7J6"/>
<feature type="region of interest" description="Disordered" evidence="1">
    <location>
        <begin position="69"/>
        <end position="136"/>
    </location>
</feature>
<dbReference type="EMBL" id="MNPL01020854">
    <property type="protein sequence ID" value="OQR69484.1"/>
    <property type="molecule type" value="Genomic_DNA"/>
</dbReference>
<dbReference type="Proteomes" id="UP000192247">
    <property type="component" value="Unassembled WGS sequence"/>
</dbReference>
<keyword evidence="3" id="KW-1185">Reference proteome</keyword>
<organism evidence="2 3">
    <name type="scientific">Tropilaelaps mercedesae</name>
    <dbReference type="NCBI Taxonomy" id="418985"/>
    <lineage>
        <taxon>Eukaryota</taxon>
        <taxon>Metazoa</taxon>
        <taxon>Ecdysozoa</taxon>
        <taxon>Arthropoda</taxon>
        <taxon>Chelicerata</taxon>
        <taxon>Arachnida</taxon>
        <taxon>Acari</taxon>
        <taxon>Parasitiformes</taxon>
        <taxon>Mesostigmata</taxon>
        <taxon>Gamasina</taxon>
        <taxon>Dermanyssoidea</taxon>
        <taxon>Laelapidae</taxon>
        <taxon>Tropilaelaps</taxon>
    </lineage>
</organism>
<feature type="compositionally biased region" description="Basic and acidic residues" evidence="1">
    <location>
        <begin position="117"/>
        <end position="136"/>
    </location>
</feature>
<sequence length="136" mass="15452">MDLDEHSYSPALLCQPGDMSGLRRILDQHNVSAKARNDILVEASKIVYSYQQLVDHLARQKRLLEKEVDHMKLSEAPSPQGRPLASPAESELSKMAEPQSMFQVKEEPLEDEDEVPAGDKLDRLQLQREGRRMLMA</sequence>
<reference evidence="2 3" key="1">
    <citation type="journal article" date="2017" name="Gigascience">
        <title>Draft genome of the honey bee ectoparasitic mite, Tropilaelaps mercedesae, is shaped by the parasitic life history.</title>
        <authorList>
            <person name="Dong X."/>
            <person name="Armstrong S.D."/>
            <person name="Xia D."/>
            <person name="Makepeace B.L."/>
            <person name="Darby A.C."/>
            <person name="Kadowaki T."/>
        </authorList>
    </citation>
    <scope>NUCLEOTIDE SEQUENCE [LARGE SCALE GENOMIC DNA]</scope>
    <source>
        <strain evidence="2">Wuxi-XJTLU</strain>
    </source>
</reference>
<dbReference type="AlphaFoldDB" id="A0A1V9X7J6"/>